<dbReference type="InterPro" id="IPR036425">
    <property type="entry name" value="MoaB/Mog-like_dom_sf"/>
</dbReference>
<organism evidence="3">
    <name type="scientific">Desulfofervidus auxilii</name>
    <dbReference type="NCBI Taxonomy" id="1621989"/>
    <lineage>
        <taxon>Bacteria</taxon>
        <taxon>Pseudomonadati</taxon>
        <taxon>Thermodesulfobacteriota</taxon>
        <taxon>Candidatus Desulfofervidia</taxon>
        <taxon>Candidatus Desulfofervidales</taxon>
        <taxon>Candidatus Desulfofervidaceae</taxon>
        <taxon>Candidatus Desulfofervidus</taxon>
    </lineage>
</organism>
<dbReference type="InterPro" id="IPR008135">
    <property type="entry name" value="Competence-induced_CinA"/>
</dbReference>
<evidence type="ECO:0000256" key="1">
    <source>
        <dbReference type="HAMAP-Rule" id="MF_00226"/>
    </source>
</evidence>
<dbReference type="InterPro" id="IPR001453">
    <property type="entry name" value="MoaB/Mog_dom"/>
</dbReference>
<dbReference type="Pfam" id="PF18146">
    <property type="entry name" value="CinA_KH"/>
    <property type="match status" value="1"/>
</dbReference>
<dbReference type="Gene3D" id="3.40.980.10">
    <property type="entry name" value="MoaB/Mog-like domain"/>
    <property type="match status" value="1"/>
</dbReference>
<dbReference type="NCBIfam" id="TIGR00199">
    <property type="entry name" value="PncC_domain"/>
    <property type="match status" value="1"/>
</dbReference>
<dbReference type="Pfam" id="PF00994">
    <property type="entry name" value="MoCF_biosynth"/>
    <property type="match status" value="1"/>
</dbReference>
<feature type="domain" description="MoaB/Mog" evidence="2">
    <location>
        <begin position="6"/>
        <end position="172"/>
    </location>
</feature>
<gene>
    <name evidence="3" type="ORF">ENI35_05705</name>
</gene>
<dbReference type="SMART" id="SM00852">
    <property type="entry name" value="MoCF_biosynth"/>
    <property type="match status" value="1"/>
</dbReference>
<name>A0A7C1VPR2_DESA2</name>
<accession>A0A7C1VPR2</accession>
<sequence length="407" mass="44354">MMAIGEIIAIGDELLVGEVMDTNSFELAGELYKAGFVVNRITVVGDEHQSIQEVLLSSLNKVDFIVLTGGLGPTWDDKTVKAVAEALNLPLKRNEEAYQHLKTCLAKRGKKFLPAHEKMALLPKGSQPIGLAFHACGFKLLYQGKHLYFLPGVPKQMSKILKNQVLPDLKTAFPSPSLIYKKTLRIFGLSESEVEEKVAELWTDFPEIKPSSLPCFPEVHLVLRSPQKKILNQVVDKIKDILGHDIFGEDTETMPQVVGKLLLKKGYKLATAESLTGGLIGHLITSVAGSSDYFDRGAITYSNQAKMEILGVPAEIINTHGPVSKQTAKYMAAGVRHLAKSNVGLAVTGYAGPTGGPEAPVGTVFIALAKSENGIEVSEHFFTGSREEIKMLTAMTALDKLRRYLIS</sequence>
<dbReference type="Proteomes" id="UP000885738">
    <property type="component" value="Unassembled WGS sequence"/>
</dbReference>
<dbReference type="HAMAP" id="MF_00226_B">
    <property type="entry name" value="CinA_B"/>
    <property type="match status" value="1"/>
</dbReference>
<dbReference type="InterPro" id="IPR050101">
    <property type="entry name" value="CinA"/>
</dbReference>
<protein>
    <recommendedName>
        <fullName evidence="1">CinA-like protein</fullName>
    </recommendedName>
</protein>
<dbReference type="NCBIfam" id="TIGR00200">
    <property type="entry name" value="cinA_nterm"/>
    <property type="match status" value="1"/>
</dbReference>
<dbReference type="Pfam" id="PF02464">
    <property type="entry name" value="CinA"/>
    <property type="match status" value="1"/>
</dbReference>
<dbReference type="PANTHER" id="PTHR13939:SF0">
    <property type="entry name" value="NMN AMIDOHYDROLASE-LIKE PROTEIN YFAY"/>
    <property type="match status" value="1"/>
</dbReference>
<dbReference type="SUPFAM" id="SSF53218">
    <property type="entry name" value="Molybdenum cofactor biosynthesis proteins"/>
    <property type="match status" value="1"/>
</dbReference>
<dbReference type="SUPFAM" id="SSF142433">
    <property type="entry name" value="CinA-like"/>
    <property type="match status" value="1"/>
</dbReference>
<dbReference type="InterPro" id="IPR036653">
    <property type="entry name" value="CinA-like_C"/>
</dbReference>
<dbReference type="CDD" id="cd00885">
    <property type="entry name" value="cinA"/>
    <property type="match status" value="1"/>
</dbReference>
<dbReference type="AlphaFoldDB" id="A0A7C1VPR2"/>
<dbReference type="InterPro" id="IPR041424">
    <property type="entry name" value="CinA_KH"/>
</dbReference>
<dbReference type="Gene3D" id="3.90.950.20">
    <property type="entry name" value="CinA-like"/>
    <property type="match status" value="1"/>
</dbReference>
<evidence type="ECO:0000313" key="3">
    <source>
        <dbReference type="EMBL" id="HEC68283.1"/>
    </source>
</evidence>
<dbReference type="PIRSF" id="PIRSF006728">
    <property type="entry name" value="CinA"/>
    <property type="match status" value="1"/>
</dbReference>
<comment type="caution">
    <text evidence="3">The sequence shown here is derived from an EMBL/GenBank/DDBJ whole genome shotgun (WGS) entry which is preliminary data.</text>
</comment>
<dbReference type="PANTHER" id="PTHR13939">
    <property type="entry name" value="NICOTINAMIDE-NUCLEOTIDE AMIDOHYDROLASE PNCC"/>
    <property type="match status" value="1"/>
</dbReference>
<evidence type="ECO:0000259" key="2">
    <source>
        <dbReference type="SMART" id="SM00852"/>
    </source>
</evidence>
<comment type="similarity">
    <text evidence="1">Belongs to the CinA family.</text>
</comment>
<proteinExistence type="inferred from homology"/>
<reference evidence="3" key="1">
    <citation type="journal article" date="2020" name="mSystems">
        <title>Genome- and Community-Level Interaction Insights into Carbon Utilization and Element Cycling Functions of Hydrothermarchaeota in Hydrothermal Sediment.</title>
        <authorList>
            <person name="Zhou Z."/>
            <person name="Liu Y."/>
            <person name="Xu W."/>
            <person name="Pan J."/>
            <person name="Luo Z.H."/>
            <person name="Li M."/>
        </authorList>
    </citation>
    <scope>NUCLEOTIDE SEQUENCE [LARGE SCALE GENOMIC DNA]</scope>
    <source>
        <strain evidence="3">HyVt-389</strain>
    </source>
</reference>
<dbReference type="InterPro" id="IPR008136">
    <property type="entry name" value="CinA_C"/>
</dbReference>
<dbReference type="Gene3D" id="3.30.70.2860">
    <property type="match status" value="1"/>
</dbReference>
<dbReference type="EMBL" id="DRIH01000199">
    <property type="protein sequence ID" value="HEC68283.1"/>
    <property type="molecule type" value="Genomic_DNA"/>
</dbReference>